<sequence>MKYTLSIILLLLTTAATAQVAGQLPTIVPPSPQSRAFQIYGEVPVAYNTGIPDISIPLYTVKSGDIEVPIVLRYYAVGIKPRELNQTNIGAGWTLDVGGLVSRSIEGRADELYPKPNPMKTADQIDQDNYDDILYLNDILSNRKKDAQYDKFSYSVGNKHGNFSIQDDGTGQFKAYTYPFVPYDIQVQTGSPTDPMYYRKITGIDITDDDGKRYKFGYSNIEKAITDADQAPTGWYLEQISDVSGANTISFAYDDIPAFQFVNVQGTVQIRSNDLPGDNGVPVGSMCNGGGNMYSGYCDIQGYGISYQTKIIKSISLKEGTVQFNLNTTKNYIESIVIRNGKNEIIRSIVFDRDNFPGSTALYRLKSVTIAGVSADFNEKYNFSYNESHPVADNRCLIDQWGFCRGESDNTAVCVRRNIDIIQSATGNYPPSRQTITVGDVDFSPNEGYMKRYILEKITYPTGGTTEFTYEANQYDIGGGAGTGLGGGLRIKQILSKDNFGGTTSKSYEYKPGYLEHNMDNETNFSTCTFVVAPGCIASDGFTTLYYVYRNRVLSNGWSGLLGSNNVRYTNITEYLGDATGNSGKNVYTYSYDNTSNFSPTRIGGGAKGQYVPSYYCRDYRNWANGLLRKKEAFINAGNNGYQLAEDISYNYAYIDQKTLSGLYVFQVASYSGYFNSPLGVYAARNDMATQNAVPSKSSLLFGSSVNDQTIITGVSYLRSEINNKYVGSNVLTTTTIYDHDNPNNYYPTGITKYLSNGDTVYTTMAYVDDFATTAPYSTMKSRNILSPVIESKAYVKPLTASPRLVKTERTNMKAWPEGVFKPVNMQLSIRSNPLENRLEFDQYDSSGNILQMKQANNVNECYLYGYKNQYPVARIIGSDIATVKSYINSVILNDPQSDQQLRDELNKLRTALPAARISTYTYKVLVGVTSETDPSGKTNYYEYDSFGRLKVVKDNDGKILKQYDYKYKSSPNQ</sequence>
<keyword evidence="3" id="KW-1185">Reference proteome</keyword>
<gene>
    <name evidence="2" type="ORF">HGH91_15140</name>
</gene>
<evidence type="ECO:0000313" key="2">
    <source>
        <dbReference type="EMBL" id="NLR79972.1"/>
    </source>
</evidence>
<organism evidence="2 3">
    <name type="scientific">Chitinophaga eiseniae</name>
    <dbReference type="NCBI Taxonomy" id="634771"/>
    <lineage>
        <taxon>Bacteria</taxon>
        <taxon>Pseudomonadati</taxon>
        <taxon>Bacteroidota</taxon>
        <taxon>Chitinophagia</taxon>
        <taxon>Chitinophagales</taxon>
        <taxon>Chitinophagaceae</taxon>
        <taxon>Chitinophaga</taxon>
    </lineage>
</organism>
<dbReference type="NCBIfam" id="TIGR01643">
    <property type="entry name" value="YD_repeat_2x"/>
    <property type="match status" value="1"/>
</dbReference>
<reference evidence="2 3" key="1">
    <citation type="submission" date="2020-04" db="EMBL/GenBank/DDBJ databases">
        <authorList>
            <person name="Yin C."/>
        </authorList>
    </citation>
    <scope>NUCLEOTIDE SEQUENCE [LARGE SCALE GENOMIC DNA]</scope>
    <source>
        <strain evidence="2 3">Ak56</strain>
    </source>
</reference>
<proteinExistence type="predicted"/>
<comment type="caution">
    <text evidence="2">The sequence shown here is derived from an EMBL/GenBank/DDBJ whole genome shotgun (WGS) entry which is preliminary data.</text>
</comment>
<dbReference type="InterPro" id="IPR006530">
    <property type="entry name" value="YD"/>
</dbReference>
<evidence type="ECO:0000256" key="1">
    <source>
        <dbReference type="SAM" id="SignalP"/>
    </source>
</evidence>
<dbReference type="Proteomes" id="UP000552864">
    <property type="component" value="Unassembled WGS sequence"/>
</dbReference>
<dbReference type="AlphaFoldDB" id="A0A847SU15"/>
<dbReference type="Gene3D" id="2.180.10.10">
    <property type="entry name" value="RHS repeat-associated core"/>
    <property type="match status" value="1"/>
</dbReference>
<feature type="signal peptide" evidence="1">
    <location>
        <begin position="1"/>
        <end position="18"/>
    </location>
</feature>
<protein>
    <submittedName>
        <fullName evidence="2">RHS repeat protein</fullName>
    </submittedName>
</protein>
<accession>A0A847SU15</accession>
<name>A0A847SU15_9BACT</name>
<dbReference type="RefSeq" id="WP_168739504.1">
    <property type="nucleotide sequence ID" value="NZ_JABAHZ010000003.1"/>
</dbReference>
<dbReference type="EMBL" id="JABAHZ010000003">
    <property type="protein sequence ID" value="NLR79972.1"/>
    <property type="molecule type" value="Genomic_DNA"/>
</dbReference>
<evidence type="ECO:0000313" key="3">
    <source>
        <dbReference type="Proteomes" id="UP000552864"/>
    </source>
</evidence>
<keyword evidence="1" id="KW-0732">Signal</keyword>
<feature type="chain" id="PRO_5032723521" evidence="1">
    <location>
        <begin position="19"/>
        <end position="974"/>
    </location>
</feature>